<dbReference type="PANTHER" id="PTHR13045">
    <property type="entry name" value="5'-NUCLEOTIDASE"/>
    <property type="match status" value="1"/>
</dbReference>
<dbReference type="AlphaFoldDB" id="A0A8S1KZ33"/>
<evidence type="ECO:0008006" key="7">
    <source>
        <dbReference type="Google" id="ProtNLM"/>
    </source>
</evidence>
<evidence type="ECO:0000256" key="3">
    <source>
        <dbReference type="ARBA" id="ARBA00022801"/>
    </source>
</evidence>
<dbReference type="Proteomes" id="UP000688137">
    <property type="component" value="Unassembled WGS sequence"/>
</dbReference>
<dbReference type="GO" id="GO:0000287">
    <property type="term" value="F:magnesium ion binding"/>
    <property type="evidence" value="ECO:0007669"/>
    <property type="project" value="InterPro"/>
</dbReference>
<reference evidence="5" key="1">
    <citation type="submission" date="2021-01" db="EMBL/GenBank/DDBJ databases">
        <authorList>
            <consortium name="Genoscope - CEA"/>
            <person name="William W."/>
        </authorList>
    </citation>
    <scope>NUCLEOTIDE SEQUENCE</scope>
</reference>
<keyword evidence="1" id="KW-0479">Metal-binding</keyword>
<evidence type="ECO:0000256" key="4">
    <source>
        <dbReference type="ARBA" id="ARBA00022842"/>
    </source>
</evidence>
<evidence type="ECO:0000313" key="6">
    <source>
        <dbReference type="Proteomes" id="UP000688137"/>
    </source>
</evidence>
<keyword evidence="6" id="KW-1185">Reference proteome</keyword>
<dbReference type="EMBL" id="CAJJDM010000026">
    <property type="protein sequence ID" value="CAD8058563.1"/>
    <property type="molecule type" value="Genomic_DNA"/>
</dbReference>
<dbReference type="GO" id="GO:0000166">
    <property type="term" value="F:nucleotide binding"/>
    <property type="evidence" value="ECO:0007669"/>
    <property type="project" value="UniProtKB-KW"/>
</dbReference>
<evidence type="ECO:0000256" key="1">
    <source>
        <dbReference type="ARBA" id="ARBA00022723"/>
    </source>
</evidence>
<name>A0A8S1KZ33_PARPR</name>
<organism evidence="5 6">
    <name type="scientific">Paramecium primaurelia</name>
    <dbReference type="NCBI Taxonomy" id="5886"/>
    <lineage>
        <taxon>Eukaryota</taxon>
        <taxon>Sar</taxon>
        <taxon>Alveolata</taxon>
        <taxon>Ciliophora</taxon>
        <taxon>Intramacronucleata</taxon>
        <taxon>Oligohymenophorea</taxon>
        <taxon>Peniculida</taxon>
        <taxon>Parameciidae</taxon>
        <taxon>Paramecium</taxon>
    </lineage>
</organism>
<dbReference type="InterPro" id="IPR006434">
    <property type="entry name" value="Pyrimidine_nucleotidase_eu"/>
</dbReference>
<evidence type="ECO:0000256" key="2">
    <source>
        <dbReference type="ARBA" id="ARBA00022741"/>
    </source>
</evidence>
<accession>A0A8S1KZ33</accession>
<proteinExistence type="predicted"/>
<keyword evidence="3" id="KW-0378">Hydrolase</keyword>
<keyword evidence="2" id="KW-0547">Nucleotide-binding</keyword>
<gene>
    <name evidence="5" type="ORF">PPRIM_AZ9-3.1.T0270284</name>
</gene>
<dbReference type="Pfam" id="PF05822">
    <property type="entry name" value="UMPH-1"/>
    <property type="match status" value="1"/>
</dbReference>
<keyword evidence="4" id="KW-0460">Magnesium</keyword>
<sequence>MQIQRFPTLGEWTEKKTNSFIEEKLIIRNSEELKSKIEKMISEGAKQMQIVTDFDQTISSFLSPATFSLFRMSELSPQDFKNKMQSYYDYYVPIEKDQSIKIEEKNKHMHEWYQKVSEAFHEAKFTKSLSCQILNTSHIYLRYLFEPFFYKCVEEHVPFHIVSGGLDRVINTILSSIHEIDTYDEMTLHTNQMLFQDDTLEKMEMLVTATTKAKILETSGIQFRNNTILLGDLPSDFYMTKFLNIPNQVSIGFLAQDHAYQLEEYKKLYDITIIGDPSFLVPLVLLSKVMGYPLSEEQTQLFNSKNYDELRELF</sequence>
<protein>
    <recommendedName>
        <fullName evidence="7">5'-nucleotidase</fullName>
    </recommendedName>
</protein>
<evidence type="ECO:0000313" key="5">
    <source>
        <dbReference type="EMBL" id="CAD8058563.1"/>
    </source>
</evidence>
<comment type="caution">
    <text evidence="5">The sequence shown here is derived from an EMBL/GenBank/DDBJ whole genome shotgun (WGS) entry which is preliminary data.</text>
</comment>
<dbReference type="OMA" id="GPERMQI"/>
<dbReference type="GO" id="GO:0008253">
    <property type="term" value="F:5'-nucleotidase activity"/>
    <property type="evidence" value="ECO:0007669"/>
    <property type="project" value="InterPro"/>
</dbReference>
<dbReference type="GO" id="GO:0005737">
    <property type="term" value="C:cytoplasm"/>
    <property type="evidence" value="ECO:0007669"/>
    <property type="project" value="InterPro"/>
</dbReference>
<dbReference type="PANTHER" id="PTHR13045:SF0">
    <property type="entry name" value="7-METHYLGUANOSINE PHOSPHATE-SPECIFIC 5'-NUCLEOTIDASE"/>
    <property type="match status" value="1"/>
</dbReference>